<dbReference type="STRING" id="633149.Bresu_3286"/>
<dbReference type="GO" id="GO:0006888">
    <property type="term" value="P:endoplasmic reticulum to Golgi vesicle-mediated transport"/>
    <property type="evidence" value="ECO:0007669"/>
    <property type="project" value="TreeGrafter"/>
</dbReference>
<dbReference type="InterPro" id="IPR029063">
    <property type="entry name" value="SAM-dependent_MTases_sf"/>
</dbReference>
<sequence>MRQQTVEQEPLVTPGGGYLPAMVTYAQNFEDVMLRRALQDIGTGFYIDIGACDPVELSVTNAFYKMGWRGINIEPNPEFAERLLEARPRDITLACAVSDTDASAVFHVVEGTGLSRLADHEPEVVALNPAPRHDITVETRRLDSVWKEHVGDACVDFLKIDAEGAEHAIVASTDFRIYRPRIIVLEATEAFSQRAAWATMEPLILGADYLFAYFDGLNRYYVRSEDADRLAAFALPPCLFDNFTPCAVVDLQGRIDELTGAFHHQNDLITLQRNQMDLIRNEALGIAQTAFDRLAESLDALGPRPDGATTEPQP</sequence>
<evidence type="ECO:0000259" key="1">
    <source>
        <dbReference type="Pfam" id="PF05050"/>
    </source>
</evidence>
<name>D9QG50_BRESC</name>
<dbReference type="NCBIfam" id="TIGR01444">
    <property type="entry name" value="fkbM_fam"/>
    <property type="match status" value="1"/>
</dbReference>
<dbReference type="SUPFAM" id="SSF53335">
    <property type="entry name" value="S-adenosyl-L-methionine-dependent methyltransferases"/>
    <property type="match status" value="1"/>
</dbReference>
<dbReference type="EMBL" id="CP002102">
    <property type="protein sequence ID" value="ADL02592.1"/>
    <property type="molecule type" value="Genomic_DNA"/>
</dbReference>
<keyword evidence="3" id="KW-1185">Reference proteome</keyword>
<protein>
    <submittedName>
        <fullName evidence="2">Methyltransferase FkbM family</fullName>
    </submittedName>
</protein>
<dbReference type="PANTHER" id="PTHR34009:SF2">
    <property type="entry name" value="PROTEIN STAR"/>
    <property type="match status" value="1"/>
</dbReference>
<dbReference type="GO" id="GO:0008168">
    <property type="term" value="F:methyltransferase activity"/>
    <property type="evidence" value="ECO:0007669"/>
    <property type="project" value="UniProtKB-KW"/>
</dbReference>
<dbReference type="PANTHER" id="PTHR34009">
    <property type="entry name" value="PROTEIN STAR"/>
    <property type="match status" value="1"/>
</dbReference>
<dbReference type="Gene3D" id="3.40.50.150">
    <property type="entry name" value="Vaccinia Virus protein VP39"/>
    <property type="match status" value="1"/>
</dbReference>
<dbReference type="OrthoDB" id="9801609at2"/>
<evidence type="ECO:0000313" key="2">
    <source>
        <dbReference type="EMBL" id="ADL02592.1"/>
    </source>
</evidence>
<dbReference type="InterPro" id="IPR006342">
    <property type="entry name" value="FkbM_mtfrase"/>
</dbReference>
<feature type="domain" description="Methyltransferase FkbM" evidence="1">
    <location>
        <begin position="48"/>
        <end position="193"/>
    </location>
</feature>
<dbReference type="InParanoid" id="D9QG50"/>
<dbReference type="GO" id="GO:0005737">
    <property type="term" value="C:cytoplasm"/>
    <property type="evidence" value="ECO:0007669"/>
    <property type="project" value="GOC"/>
</dbReference>
<reference evidence="3" key="1">
    <citation type="journal article" date="2011" name="J. Bacteriol.">
        <title>Genome sequences of eight morphologically diverse alphaproteobacteria.</title>
        <authorList>
            <consortium name="US DOE Joint Genome Institute"/>
            <person name="Brown P.J."/>
            <person name="Kysela D.T."/>
            <person name="Buechlein A."/>
            <person name="Hemmerich C."/>
            <person name="Brun Y.V."/>
        </authorList>
    </citation>
    <scope>NUCLEOTIDE SEQUENCE [LARGE SCALE GENOMIC DNA]</scope>
    <source>
        <strain evidence="3">ATCC 15264 / DSM 4735 / LMG 14903 / NBRC 16000 / CB 81</strain>
    </source>
</reference>
<dbReference type="HOGENOM" id="CLU_049570_0_0_5"/>
<dbReference type="BioCyc" id="BSUB633149:G1GM8-3301-MONOMER"/>
<dbReference type="GO" id="GO:0016197">
    <property type="term" value="P:endosomal transport"/>
    <property type="evidence" value="ECO:0007669"/>
    <property type="project" value="TreeGrafter"/>
</dbReference>
<keyword evidence="2" id="KW-0808">Transferase</keyword>
<dbReference type="eggNOG" id="COG1196">
    <property type="taxonomic scope" value="Bacteria"/>
</dbReference>
<dbReference type="GO" id="GO:0032259">
    <property type="term" value="P:methylation"/>
    <property type="evidence" value="ECO:0007669"/>
    <property type="project" value="UniProtKB-KW"/>
</dbReference>
<dbReference type="AlphaFoldDB" id="D9QG50"/>
<dbReference type="GO" id="GO:0005886">
    <property type="term" value="C:plasma membrane"/>
    <property type="evidence" value="ECO:0007669"/>
    <property type="project" value="TreeGrafter"/>
</dbReference>
<accession>D9QG50</accession>
<keyword evidence="2" id="KW-0489">Methyltransferase</keyword>
<dbReference type="Pfam" id="PF05050">
    <property type="entry name" value="Methyltransf_21"/>
    <property type="match status" value="1"/>
</dbReference>
<dbReference type="InterPro" id="IPR053202">
    <property type="entry name" value="EGF_Rcpt_Signaling_Reg"/>
</dbReference>
<organism evidence="2 3">
    <name type="scientific">Brevundimonas subvibrioides (strain ATCC 15264 / DSM 4735 / LMG 14903 / NBRC 16000 / CB 81)</name>
    <name type="common">Caulobacter subvibrioides</name>
    <dbReference type="NCBI Taxonomy" id="633149"/>
    <lineage>
        <taxon>Bacteria</taxon>
        <taxon>Pseudomonadati</taxon>
        <taxon>Pseudomonadota</taxon>
        <taxon>Alphaproteobacteria</taxon>
        <taxon>Caulobacterales</taxon>
        <taxon>Caulobacteraceae</taxon>
        <taxon>Brevundimonas</taxon>
    </lineage>
</organism>
<dbReference type="Proteomes" id="UP000002696">
    <property type="component" value="Chromosome"/>
</dbReference>
<dbReference type="KEGG" id="bsb:Bresu_3286"/>
<gene>
    <name evidence="2" type="ordered locus">Bresu_3286</name>
</gene>
<evidence type="ECO:0000313" key="3">
    <source>
        <dbReference type="Proteomes" id="UP000002696"/>
    </source>
</evidence>
<proteinExistence type="predicted"/>
<dbReference type="RefSeq" id="WP_013270692.1">
    <property type="nucleotide sequence ID" value="NC_014375.1"/>
</dbReference>